<dbReference type="GeneID" id="75834808"/>
<feature type="compositionally biased region" description="Polar residues" evidence="1">
    <location>
        <begin position="36"/>
        <end position="70"/>
    </location>
</feature>
<reference evidence="3" key="2">
    <citation type="submission" date="2022-07" db="EMBL/GenBank/DDBJ databases">
        <authorList>
            <person name="Goncalves M.F.M."/>
            <person name="Hilario S."/>
            <person name="Van De Peer Y."/>
            <person name="Esteves A.C."/>
            <person name="Alves A."/>
        </authorList>
    </citation>
    <scope>NUCLEOTIDE SEQUENCE</scope>
    <source>
        <strain evidence="3">MUM 19.33</strain>
    </source>
</reference>
<evidence type="ECO:0000313" key="3">
    <source>
        <dbReference type="EMBL" id="KAI6782251.1"/>
    </source>
</evidence>
<proteinExistence type="predicted"/>
<keyword evidence="2" id="KW-0472">Membrane</keyword>
<dbReference type="AlphaFoldDB" id="A0A9P9Y2P4"/>
<gene>
    <name evidence="3" type="ORF">J7T54_008337</name>
</gene>
<reference evidence="3" key="1">
    <citation type="journal article" date="2021" name="J Fungi (Basel)">
        <title>Genomic and Metabolomic Analyses of the Marine Fungus Emericellopsis cladophorae: Insights into Saltwater Adaptability Mechanisms and Its Biosynthetic Potential.</title>
        <authorList>
            <person name="Goncalves M.F.M."/>
            <person name="Hilario S."/>
            <person name="Van de Peer Y."/>
            <person name="Esteves A.C."/>
            <person name="Alves A."/>
        </authorList>
    </citation>
    <scope>NUCLEOTIDE SEQUENCE</scope>
    <source>
        <strain evidence="3">MUM 19.33</strain>
    </source>
</reference>
<dbReference type="EMBL" id="JAGIXG020000014">
    <property type="protein sequence ID" value="KAI6782251.1"/>
    <property type="molecule type" value="Genomic_DNA"/>
</dbReference>
<evidence type="ECO:0000313" key="4">
    <source>
        <dbReference type="Proteomes" id="UP001055219"/>
    </source>
</evidence>
<keyword evidence="2" id="KW-0812">Transmembrane</keyword>
<evidence type="ECO:0000256" key="1">
    <source>
        <dbReference type="SAM" id="MobiDB-lite"/>
    </source>
</evidence>
<accession>A0A9P9Y2P4</accession>
<feature type="region of interest" description="Disordered" evidence="1">
    <location>
        <begin position="31"/>
        <end position="83"/>
    </location>
</feature>
<dbReference type="RefSeq" id="XP_051363107.1">
    <property type="nucleotide sequence ID" value="XM_051505364.1"/>
</dbReference>
<keyword evidence="4" id="KW-1185">Reference proteome</keyword>
<organism evidence="3 4">
    <name type="scientific">Emericellopsis cladophorae</name>
    <dbReference type="NCBI Taxonomy" id="2686198"/>
    <lineage>
        <taxon>Eukaryota</taxon>
        <taxon>Fungi</taxon>
        <taxon>Dikarya</taxon>
        <taxon>Ascomycota</taxon>
        <taxon>Pezizomycotina</taxon>
        <taxon>Sordariomycetes</taxon>
        <taxon>Hypocreomycetidae</taxon>
        <taxon>Hypocreales</taxon>
        <taxon>Bionectriaceae</taxon>
        <taxon>Emericellopsis</taxon>
    </lineage>
</organism>
<dbReference type="Proteomes" id="UP001055219">
    <property type="component" value="Unassembled WGS sequence"/>
</dbReference>
<name>A0A9P9Y2P4_9HYPO</name>
<protein>
    <submittedName>
        <fullName evidence="3">Uncharacterized protein</fullName>
    </submittedName>
</protein>
<feature type="transmembrane region" description="Helical" evidence="2">
    <location>
        <begin position="96"/>
        <end position="114"/>
    </location>
</feature>
<sequence>MIPLSMAATASRAALARPQACRLLQPALASRRTARQPFTTPSALLNGAQRTSDKTSPQSAASQSPKTEQQTPPPNMNPQYPKFSLDGLGLSKNMKILVYVLIGIWGTFETYFYGRAIHRWWTAKPESKE</sequence>
<evidence type="ECO:0000256" key="2">
    <source>
        <dbReference type="SAM" id="Phobius"/>
    </source>
</evidence>
<comment type="caution">
    <text evidence="3">The sequence shown here is derived from an EMBL/GenBank/DDBJ whole genome shotgun (WGS) entry which is preliminary data.</text>
</comment>
<dbReference type="OrthoDB" id="5231661at2759"/>
<keyword evidence="2" id="KW-1133">Transmembrane helix</keyword>